<evidence type="ECO:0000313" key="6">
    <source>
        <dbReference type="Proteomes" id="UP000266743"/>
    </source>
</evidence>
<evidence type="ECO:0000256" key="3">
    <source>
        <dbReference type="SAM" id="MobiDB-lite"/>
    </source>
</evidence>
<keyword evidence="1 4" id="KW-0732">Signal</keyword>
<dbReference type="InterPro" id="IPR050955">
    <property type="entry name" value="Plant_Biomass_Hydrol_Est"/>
</dbReference>
<dbReference type="PANTHER" id="PTHR43037">
    <property type="entry name" value="UNNAMED PRODUCT-RELATED"/>
    <property type="match status" value="1"/>
</dbReference>
<dbReference type="GO" id="GO:0016787">
    <property type="term" value="F:hydrolase activity"/>
    <property type="evidence" value="ECO:0007669"/>
    <property type="project" value="UniProtKB-KW"/>
</dbReference>
<accession>A0A3L6KWT7</accession>
<evidence type="ECO:0008006" key="7">
    <source>
        <dbReference type="Google" id="ProtNLM"/>
    </source>
</evidence>
<sequence>MQRCTPVLLLLLSSLLTLPNDTVARPKMSRRELRRYLPREPPAEPSFHHLRSVVLLQRTGSEKDSVSECNGETPFPTGEPVLVNTTLADGTKRRFVIYVPSSYAERKEKVSLKLLFHGLAGDCATFLNTTGFIPHAEKDGYILASACGTSSLMGAGWNAGECCLFFNGAAPNDTEFAKHIIDVVSSKACVDRNKVMSVGYSNGAMLSELLACQNPPIVRAVASVAGTLAMSPGGEGGIAACAKMLRGGESGCRTSILKINGMRDGYVPFRGSSFLNLPAISENVKGWVSANGCRGRGATTISNSKFRNKVYNDCSSENGVLYRFWCFIHRLAHFPTGLGSKKSTDVNTSDANEKDATGEDAPATETCKKTVVESVYALEGTHEWPNKENFSATAYIYEFGKRVLGSY</sequence>
<feature type="signal peptide" evidence="4">
    <location>
        <begin position="1"/>
        <end position="24"/>
    </location>
</feature>
<gene>
    <name evidence="5" type="ORF">DPX39_100107200</name>
</gene>
<proteinExistence type="predicted"/>
<dbReference type="AlphaFoldDB" id="A0A3L6KWT7"/>
<reference evidence="5 6" key="1">
    <citation type="submission" date="2018-09" db="EMBL/GenBank/DDBJ databases">
        <title>whole genome sequence of T. equiperdum IVM-t1 strain.</title>
        <authorList>
            <person name="Suganuma K."/>
        </authorList>
    </citation>
    <scope>NUCLEOTIDE SEQUENCE [LARGE SCALE GENOMIC DNA]</scope>
    <source>
        <strain evidence="5 6">IVM-t1</strain>
    </source>
</reference>
<feature type="region of interest" description="Disordered" evidence="3">
    <location>
        <begin position="342"/>
        <end position="363"/>
    </location>
</feature>
<dbReference type="Gene3D" id="3.40.50.1820">
    <property type="entry name" value="alpha/beta hydrolase"/>
    <property type="match status" value="1"/>
</dbReference>
<protein>
    <recommendedName>
        <fullName evidence="7">Feruloyl esterase</fullName>
    </recommendedName>
</protein>
<organism evidence="5 6">
    <name type="scientific">Trypanosoma brucei equiperdum</name>
    <dbReference type="NCBI Taxonomy" id="630700"/>
    <lineage>
        <taxon>Eukaryota</taxon>
        <taxon>Discoba</taxon>
        <taxon>Euglenozoa</taxon>
        <taxon>Kinetoplastea</taxon>
        <taxon>Metakinetoplastina</taxon>
        <taxon>Trypanosomatida</taxon>
        <taxon>Trypanosomatidae</taxon>
        <taxon>Trypanosoma</taxon>
    </lineage>
</organism>
<feature type="chain" id="PRO_5018184936" description="Feruloyl esterase" evidence="4">
    <location>
        <begin position="25"/>
        <end position="407"/>
    </location>
</feature>
<evidence type="ECO:0000256" key="2">
    <source>
        <dbReference type="ARBA" id="ARBA00022801"/>
    </source>
</evidence>
<evidence type="ECO:0000256" key="1">
    <source>
        <dbReference type="ARBA" id="ARBA00022729"/>
    </source>
</evidence>
<keyword evidence="2" id="KW-0378">Hydrolase</keyword>
<dbReference type="SUPFAM" id="SSF53474">
    <property type="entry name" value="alpha/beta-Hydrolases"/>
    <property type="match status" value="1"/>
</dbReference>
<evidence type="ECO:0000256" key="4">
    <source>
        <dbReference type="SAM" id="SignalP"/>
    </source>
</evidence>
<dbReference type="Proteomes" id="UP000266743">
    <property type="component" value="Chromosome 10"/>
</dbReference>
<dbReference type="PANTHER" id="PTHR43037:SF5">
    <property type="entry name" value="FERULOYL ESTERASE"/>
    <property type="match status" value="1"/>
</dbReference>
<dbReference type="EMBL" id="QSBY01000010">
    <property type="protein sequence ID" value="RHW68824.1"/>
    <property type="molecule type" value="Genomic_DNA"/>
</dbReference>
<name>A0A3L6KWT7_9TRYP</name>
<evidence type="ECO:0000313" key="5">
    <source>
        <dbReference type="EMBL" id="RHW68824.1"/>
    </source>
</evidence>
<comment type="caution">
    <text evidence="5">The sequence shown here is derived from an EMBL/GenBank/DDBJ whole genome shotgun (WGS) entry which is preliminary data.</text>
</comment>
<dbReference type="InterPro" id="IPR029058">
    <property type="entry name" value="AB_hydrolase_fold"/>
</dbReference>